<comment type="caution">
    <text evidence="3">The sequence shown here is derived from an EMBL/GenBank/DDBJ whole genome shotgun (WGS) entry which is preliminary data.</text>
</comment>
<keyword evidence="2" id="KW-0472">Membrane</keyword>
<protein>
    <recommendedName>
        <fullName evidence="5">Transposase</fullName>
    </recommendedName>
</protein>
<feature type="compositionally biased region" description="Polar residues" evidence="1">
    <location>
        <begin position="65"/>
        <end position="83"/>
    </location>
</feature>
<dbReference type="EMBL" id="JACIJP010000001">
    <property type="protein sequence ID" value="MBB6122301.1"/>
    <property type="molecule type" value="Genomic_DNA"/>
</dbReference>
<accession>A0A841J1U8</accession>
<gene>
    <name evidence="3" type="ORF">FHS92_000008</name>
</gene>
<reference evidence="3 4" key="1">
    <citation type="submission" date="2020-08" db="EMBL/GenBank/DDBJ databases">
        <title>Genomic Encyclopedia of Type Strains, Phase IV (KMG-IV): sequencing the most valuable type-strain genomes for metagenomic binning, comparative biology and taxonomic classification.</title>
        <authorList>
            <person name="Goeker M."/>
        </authorList>
    </citation>
    <scope>NUCLEOTIDE SEQUENCE [LARGE SCALE GENOMIC DNA]</scope>
    <source>
        <strain evidence="3 4">DSM 102255</strain>
    </source>
</reference>
<dbReference type="AlphaFoldDB" id="A0A841J1U8"/>
<organism evidence="3 4">
    <name type="scientific">Sphingobium subterraneum</name>
    <dbReference type="NCBI Taxonomy" id="627688"/>
    <lineage>
        <taxon>Bacteria</taxon>
        <taxon>Pseudomonadati</taxon>
        <taxon>Pseudomonadota</taxon>
        <taxon>Alphaproteobacteria</taxon>
        <taxon>Sphingomonadales</taxon>
        <taxon>Sphingomonadaceae</taxon>
        <taxon>Sphingobium</taxon>
    </lineage>
</organism>
<evidence type="ECO:0008006" key="5">
    <source>
        <dbReference type="Google" id="ProtNLM"/>
    </source>
</evidence>
<keyword evidence="2" id="KW-0812">Transmembrane</keyword>
<evidence type="ECO:0000256" key="1">
    <source>
        <dbReference type="SAM" id="MobiDB-lite"/>
    </source>
</evidence>
<keyword evidence="2" id="KW-1133">Transmembrane helix</keyword>
<sequence>MNTKLHAVTDANGRPKSFFMTAAQVSGYTGAAAFLDNSPGHDGYWQTGDNAGSFVRPCMKKLSGPPSQTGSPRTKPSNTTSAETGSRLCLVVLKRFDRCPIAFLSAIALEAIVIFWL</sequence>
<feature type="region of interest" description="Disordered" evidence="1">
    <location>
        <begin position="61"/>
        <end position="83"/>
    </location>
</feature>
<evidence type="ECO:0000313" key="4">
    <source>
        <dbReference type="Proteomes" id="UP000552700"/>
    </source>
</evidence>
<proteinExistence type="predicted"/>
<dbReference type="Proteomes" id="UP000552700">
    <property type="component" value="Unassembled WGS sequence"/>
</dbReference>
<evidence type="ECO:0000256" key="2">
    <source>
        <dbReference type="SAM" id="Phobius"/>
    </source>
</evidence>
<keyword evidence="4" id="KW-1185">Reference proteome</keyword>
<evidence type="ECO:0000313" key="3">
    <source>
        <dbReference type="EMBL" id="MBB6122301.1"/>
    </source>
</evidence>
<feature type="transmembrane region" description="Helical" evidence="2">
    <location>
        <begin position="99"/>
        <end position="116"/>
    </location>
</feature>
<name>A0A841J1U8_9SPHN</name>